<evidence type="ECO:0000313" key="2">
    <source>
        <dbReference type="Proteomes" id="UP000007110"/>
    </source>
</evidence>
<dbReference type="EnsemblMetazoa" id="XM_003724142">
    <property type="protein sequence ID" value="XP_003724190"/>
    <property type="gene ID" value="LOC100889982"/>
</dbReference>
<dbReference type="RefSeq" id="XP_003724190.2">
    <property type="nucleotide sequence ID" value="XM_003724142.3"/>
</dbReference>
<dbReference type="InParanoid" id="A0A7M7GNR0"/>
<dbReference type="InterPro" id="IPR027417">
    <property type="entry name" value="P-loop_NTPase"/>
</dbReference>
<dbReference type="Gene3D" id="3.40.50.300">
    <property type="entry name" value="P-loop containing nucleotide triphosphate hydrolases"/>
    <property type="match status" value="1"/>
</dbReference>
<keyword evidence="2" id="KW-1185">Reference proteome</keyword>
<protein>
    <recommendedName>
        <fullName evidence="3">Sulfotransferase family protein</fullName>
    </recommendedName>
</protein>
<organism evidence="1 2">
    <name type="scientific">Strongylocentrotus purpuratus</name>
    <name type="common">Purple sea urchin</name>
    <dbReference type="NCBI Taxonomy" id="7668"/>
    <lineage>
        <taxon>Eukaryota</taxon>
        <taxon>Metazoa</taxon>
        <taxon>Echinodermata</taxon>
        <taxon>Eleutherozoa</taxon>
        <taxon>Echinozoa</taxon>
        <taxon>Echinoidea</taxon>
        <taxon>Euechinoidea</taxon>
        <taxon>Echinacea</taxon>
        <taxon>Camarodonta</taxon>
        <taxon>Echinidea</taxon>
        <taxon>Strongylocentrotidae</taxon>
        <taxon>Strongylocentrotus</taxon>
    </lineage>
</organism>
<dbReference type="OMA" id="TVFTRCM"/>
<sequence>MATGASNDYRVSNPSVTTEHVKRVFLWSLPRSCTTVFTRCMEALGRPNVEVFWEPFVSCEFYGPERRHFFANDSPHLLQDKYTFAYVRDFLDGDFPGAKLLFAKDVTIGIMDKFEFIPKTYRHTFLIRDPRKTFPSIQRLSDTLPQGHQFNVKKEYGQGYQEITDVMHHIEETFGQKPVIVDADELLSEPNRILPMYCRATGLEYDPKMLSWGKANVKELNWHFAESMPDFDKIGLFDSAMKSSKFNPSDNGGKEDSFDESSWTAEVRECIEAAIPIYQRLFQMRLK</sequence>
<proteinExistence type="predicted"/>
<evidence type="ECO:0000313" key="1">
    <source>
        <dbReference type="EnsemblMetazoa" id="XP_003724190"/>
    </source>
</evidence>
<name>A0A7M7GNR0_STRPU</name>
<dbReference type="PANTHER" id="PTHR48312">
    <property type="match status" value="1"/>
</dbReference>
<dbReference type="GO" id="GO:0019752">
    <property type="term" value="P:carboxylic acid metabolic process"/>
    <property type="evidence" value="ECO:0000318"/>
    <property type="project" value="GO_Central"/>
</dbReference>
<evidence type="ECO:0008006" key="3">
    <source>
        <dbReference type="Google" id="ProtNLM"/>
    </source>
</evidence>
<accession>A0A7M7GNR0</accession>
<reference evidence="2" key="1">
    <citation type="submission" date="2015-02" db="EMBL/GenBank/DDBJ databases">
        <title>Genome sequencing for Strongylocentrotus purpuratus.</title>
        <authorList>
            <person name="Murali S."/>
            <person name="Liu Y."/>
            <person name="Vee V."/>
            <person name="English A."/>
            <person name="Wang M."/>
            <person name="Skinner E."/>
            <person name="Han Y."/>
            <person name="Muzny D.M."/>
            <person name="Worley K.C."/>
            <person name="Gibbs R.A."/>
        </authorList>
    </citation>
    <scope>NUCLEOTIDE SEQUENCE</scope>
</reference>
<dbReference type="OrthoDB" id="416710at2759"/>
<dbReference type="PANTHER" id="PTHR48312:SF1">
    <property type="entry name" value="SULFOTRANSFERASE"/>
    <property type="match status" value="1"/>
</dbReference>
<dbReference type="AlphaFoldDB" id="A0A7M7GNR0"/>
<reference evidence="1" key="2">
    <citation type="submission" date="2021-01" db="UniProtKB">
        <authorList>
            <consortium name="EnsemblMetazoa"/>
        </authorList>
    </citation>
    <scope>IDENTIFICATION</scope>
</reference>
<dbReference type="Proteomes" id="UP000007110">
    <property type="component" value="Unassembled WGS sequence"/>
</dbReference>
<dbReference type="KEGG" id="spu:100889982"/>
<dbReference type="SUPFAM" id="SSF52540">
    <property type="entry name" value="P-loop containing nucleoside triphosphate hydrolases"/>
    <property type="match status" value="1"/>
</dbReference>
<dbReference type="GeneID" id="100889982"/>